<proteinExistence type="predicted"/>
<organism evidence="3 4">
    <name type="scientific">Halobaculum lipolyticum</name>
    <dbReference type="NCBI Taxonomy" id="3032001"/>
    <lineage>
        <taxon>Archaea</taxon>
        <taxon>Methanobacteriati</taxon>
        <taxon>Methanobacteriota</taxon>
        <taxon>Stenosarchaea group</taxon>
        <taxon>Halobacteria</taxon>
        <taxon>Halobacteriales</taxon>
        <taxon>Haloferacaceae</taxon>
        <taxon>Halobaculum</taxon>
    </lineage>
</organism>
<dbReference type="AlphaFoldDB" id="A0ABD5W7M3"/>
<dbReference type="RefSeq" id="WP_284032011.1">
    <property type="nucleotide sequence ID" value="NZ_CP126154.1"/>
</dbReference>
<keyword evidence="4" id="KW-1185">Reference proteome</keyword>
<dbReference type="Proteomes" id="UP001596461">
    <property type="component" value="Unassembled WGS sequence"/>
</dbReference>
<gene>
    <name evidence="3" type="ORF">ACFQL9_06795</name>
</gene>
<comment type="caution">
    <text evidence="3">The sequence shown here is derived from an EMBL/GenBank/DDBJ whole genome shotgun (WGS) entry which is preliminary data.</text>
</comment>
<evidence type="ECO:0000313" key="4">
    <source>
        <dbReference type="Proteomes" id="UP001596461"/>
    </source>
</evidence>
<dbReference type="GeneID" id="81123833"/>
<dbReference type="InterPro" id="IPR037523">
    <property type="entry name" value="VOC_core"/>
</dbReference>
<accession>A0ABD5W7M3</accession>
<dbReference type="SUPFAM" id="SSF54593">
    <property type="entry name" value="Glyoxalase/Bleomycin resistance protein/Dihydroxybiphenyl dioxygenase"/>
    <property type="match status" value="1"/>
</dbReference>
<evidence type="ECO:0000256" key="1">
    <source>
        <dbReference type="SAM" id="MobiDB-lite"/>
    </source>
</evidence>
<feature type="domain" description="VOC" evidence="2">
    <location>
        <begin position="31"/>
        <end position="136"/>
    </location>
</feature>
<reference evidence="3 4" key="1">
    <citation type="journal article" date="2019" name="Int. J. Syst. Evol. Microbiol.">
        <title>The Global Catalogue of Microorganisms (GCM) 10K type strain sequencing project: providing services to taxonomists for standard genome sequencing and annotation.</title>
        <authorList>
            <consortium name="The Broad Institute Genomics Platform"/>
            <consortium name="The Broad Institute Genome Sequencing Center for Infectious Disease"/>
            <person name="Wu L."/>
            <person name="Ma J."/>
        </authorList>
    </citation>
    <scope>NUCLEOTIDE SEQUENCE [LARGE SCALE GENOMIC DNA]</scope>
    <source>
        <strain evidence="3 4">DT31</strain>
    </source>
</reference>
<evidence type="ECO:0000313" key="3">
    <source>
        <dbReference type="EMBL" id="MFC7069344.1"/>
    </source>
</evidence>
<protein>
    <submittedName>
        <fullName evidence="3">VOC family protein</fullName>
    </submittedName>
</protein>
<evidence type="ECO:0000259" key="2">
    <source>
        <dbReference type="PROSITE" id="PS51819"/>
    </source>
</evidence>
<dbReference type="PROSITE" id="PS51819">
    <property type="entry name" value="VOC"/>
    <property type="match status" value="1"/>
</dbReference>
<dbReference type="InterPro" id="IPR029068">
    <property type="entry name" value="Glyas_Bleomycin-R_OHBP_Dase"/>
</dbReference>
<sequence length="269" mass="28664">MPADTEPAAESAATDDEGAPAPSAPDDPAPALASLALEVTDLAGATAWYADTFGLVPTRRSATEAAFDVGGTEFVLRRPTTVPRGGLHTHFAFEVPGREYPAWRARFPDAPEVDFGSFRSLYLEDDDGHAPEVGGTAPADAGTGLVGVFEVVLEVANVDLASECWSALGFATVDRGDERRRIRMRGPTGADRQFDVELWEPQLGLADARGGVHVDLAVRLRDPAARAKHAFGDLPSVTVRESPDGSVELYDPDGHHLVLLPATDAEERR</sequence>
<feature type="region of interest" description="Disordered" evidence="1">
    <location>
        <begin position="1"/>
        <end position="29"/>
    </location>
</feature>
<dbReference type="EMBL" id="JBHTAH010000004">
    <property type="protein sequence ID" value="MFC7069344.1"/>
    <property type="molecule type" value="Genomic_DNA"/>
</dbReference>
<dbReference type="Gene3D" id="3.10.180.10">
    <property type="entry name" value="2,3-Dihydroxybiphenyl 1,2-Dioxygenase, domain 1"/>
    <property type="match status" value="1"/>
</dbReference>
<name>A0ABD5W7M3_9EURY</name>